<dbReference type="Pfam" id="PF00059">
    <property type="entry name" value="Lectin_C"/>
    <property type="match status" value="1"/>
</dbReference>
<evidence type="ECO:0000259" key="10">
    <source>
        <dbReference type="PROSITE" id="PS50041"/>
    </source>
</evidence>
<keyword evidence="4" id="KW-1133">Transmembrane helix</keyword>
<dbReference type="Gene3D" id="3.10.100.10">
    <property type="entry name" value="Mannose-Binding Protein A, subunit A"/>
    <property type="match status" value="2"/>
</dbReference>
<evidence type="ECO:0000256" key="6">
    <source>
        <dbReference type="ARBA" id="ARBA00023157"/>
    </source>
</evidence>
<dbReference type="InterPro" id="IPR035992">
    <property type="entry name" value="Ricin_B-like_lectins"/>
</dbReference>
<keyword evidence="13" id="KW-1185">Reference proteome</keyword>
<evidence type="ECO:0000256" key="2">
    <source>
        <dbReference type="ARBA" id="ARBA00022692"/>
    </source>
</evidence>
<evidence type="ECO:0000259" key="11">
    <source>
        <dbReference type="PROSITE" id="PS51092"/>
    </source>
</evidence>
<dbReference type="EMBL" id="JAHRIN010011104">
    <property type="protein sequence ID" value="MEQ2195436.1"/>
    <property type="molecule type" value="Genomic_DNA"/>
</dbReference>
<dbReference type="PROSITE" id="PS50231">
    <property type="entry name" value="RICIN_B_LECTIN"/>
    <property type="match status" value="1"/>
</dbReference>
<dbReference type="SUPFAM" id="SSF57440">
    <property type="entry name" value="Kringle-like"/>
    <property type="match status" value="1"/>
</dbReference>
<protein>
    <recommendedName>
        <fullName evidence="14">Macrophage mannose receptor 1</fullName>
    </recommendedName>
</protein>
<accession>A0ABV0QHZ2</accession>
<dbReference type="PROSITE" id="PS00615">
    <property type="entry name" value="C_TYPE_LECTIN_1"/>
    <property type="match status" value="1"/>
</dbReference>
<dbReference type="SUPFAM" id="SSF50370">
    <property type="entry name" value="Ricin B-like lectins"/>
    <property type="match status" value="1"/>
</dbReference>
<dbReference type="CDD" id="cd00062">
    <property type="entry name" value="FN2"/>
    <property type="match status" value="1"/>
</dbReference>
<feature type="chain" id="PRO_5045099373" description="Macrophage mannose receptor 1" evidence="9">
    <location>
        <begin position="22"/>
        <end position="401"/>
    </location>
</feature>
<dbReference type="InterPro" id="IPR016187">
    <property type="entry name" value="CTDL_fold"/>
</dbReference>
<evidence type="ECO:0000256" key="5">
    <source>
        <dbReference type="ARBA" id="ARBA00023136"/>
    </source>
</evidence>
<reference evidence="12 13" key="1">
    <citation type="submission" date="2021-06" db="EMBL/GenBank/DDBJ databases">
        <authorList>
            <person name="Palmer J.M."/>
        </authorList>
    </citation>
    <scope>NUCLEOTIDE SEQUENCE [LARGE SCALE GENOMIC DNA]</scope>
    <source>
        <strain evidence="12 13">XC_2019</strain>
        <tissue evidence="12">Muscle</tissue>
    </source>
</reference>
<evidence type="ECO:0000256" key="4">
    <source>
        <dbReference type="ARBA" id="ARBA00022989"/>
    </source>
</evidence>
<dbReference type="SMART" id="SM00059">
    <property type="entry name" value="FN2"/>
    <property type="match status" value="1"/>
</dbReference>
<dbReference type="InterPro" id="IPR036943">
    <property type="entry name" value="FN_type2_sf"/>
</dbReference>
<dbReference type="PANTHER" id="PTHR22803">
    <property type="entry name" value="MANNOSE, PHOSPHOLIPASE, LECTIN RECEPTOR RELATED"/>
    <property type="match status" value="1"/>
</dbReference>
<dbReference type="InterPro" id="IPR018378">
    <property type="entry name" value="C-type_lectin_CS"/>
</dbReference>
<feature type="domain" description="C-type lectin" evidence="10">
    <location>
        <begin position="346"/>
        <end position="390"/>
    </location>
</feature>
<evidence type="ECO:0000256" key="8">
    <source>
        <dbReference type="PROSITE-ProRule" id="PRU00479"/>
    </source>
</evidence>
<proteinExistence type="predicted"/>
<keyword evidence="3" id="KW-0677">Repeat</keyword>
<dbReference type="InterPro" id="IPR013806">
    <property type="entry name" value="Kringle-like"/>
</dbReference>
<evidence type="ECO:0000256" key="3">
    <source>
        <dbReference type="ARBA" id="ARBA00022737"/>
    </source>
</evidence>
<dbReference type="PROSITE" id="PS51092">
    <property type="entry name" value="FN2_2"/>
    <property type="match status" value="1"/>
</dbReference>
<feature type="domain" description="Fibronectin type-II" evidence="11">
    <location>
        <begin position="150"/>
        <end position="197"/>
    </location>
</feature>
<evidence type="ECO:0000256" key="7">
    <source>
        <dbReference type="ARBA" id="ARBA00023180"/>
    </source>
</evidence>
<dbReference type="SUPFAM" id="SSF56436">
    <property type="entry name" value="C-type lectin-like"/>
    <property type="match status" value="2"/>
</dbReference>
<evidence type="ECO:0000256" key="1">
    <source>
        <dbReference type="ARBA" id="ARBA00004167"/>
    </source>
</evidence>
<dbReference type="PROSITE" id="PS50041">
    <property type="entry name" value="C_TYPE_LECTIN_2"/>
    <property type="match status" value="2"/>
</dbReference>
<dbReference type="Gene3D" id="2.80.10.50">
    <property type="match status" value="1"/>
</dbReference>
<keyword evidence="6 8" id="KW-1015">Disulfide bond</keyword>
<name>A0ABV0QHZ2_9TELE</name>
<dbReference type="Pfam" id="PF00040">
    <property type="entry name" value="fn2"/>
    <property type="match status" value="1"/>
</dbReference>
<evidence type="ECO:0000313" key="12">
    <source>
        <dbReference type="EMBL" id="MEQ2195436.1"/>
    </source>
</evidence>
<organism evidence="12 13">
    <name type="scientific">Xenoophorus captivus</name>
    <dbReference type="NCBI Taxonomy" id="1517983"/>
    <lineage>
        <taxon>Eukaryota</taxon>
        <taxon>Metazoa</taxon>
        <taxon>Chordata</taxon>
        <taxon>Craniata</taxon>
        <taxon>Vertebrata</taxon>
        <taxon>Euteleostomi</taxon>
        <taxon>Actinopterygii</taxon>
        <taxon>Neopterygii</taxon>
        <taxon>Teleostei</taxon>
        <taxon>Neoteleostei</taxon>
        <taxon>Acanthomorphata</taxon>
        <taxon>Ovalentaria</taxon>
        <taxon>Atherinomorphae</taxon>
        <taxon>Cyprinodontiformes</taxon>
        <taxon>Goodeidae</taxon>
        <taxon>Xenoophorus</taxon>
    </lineage>
</organism>
<dbReference type="InterPro" id="IPR016186">
    <property type="entry name" value="C-type_lectin-like/link_sf"/>
</dbReference>
<dbReference type="SMART" id="SM00034">
    <property type="entry name" value="CLECT"/>
    <property type="match status" value="1"/>
</dbReference>
<evidence type="ECO:0000256" key="9">
    <source>
        <dbReference type="SAM" id="SignalP"/>
    </source>
</evidence>
<dbReference type="CDD" id="cd00037">
    <property type="entry name" value="CLECT"/>
    <property type="match status" value="2"/>
</dbReference>
<dbReference type="InterPro" id="IPR000562">
    <property type="entry name" value="FN_type2_dom"/>
</dbReference>
<comment type="caution">
    <text evidence="8">Lacks conserved residue(s) required for the propagation of feature annotation.</text>
</comment>
<feature type="disulfide bond" evidence="8">
    <location>
        <begin position="155"/>
        <end position="181"/>
    </location>
</feature>
<dbReference type="InterPro" id="IPR050111">
    <property type="entry name" value="C-type_lectin/snaclec_domain"/>
</dbReference>
<keyword evidence="7" id="KW-0325">Glycoprotein</keyword>
<gene>
    <name evidence="12" type="ORF">XENOCAPTIV_012901</name>
</gene>
<evidence type="ECO:0008006" key="14">
    <source>
        <dbReference type="Google" id="ProtNLM"/>
    </source>
</evidence>
<dbReference type="InterPro" id="IPR001304">
    <property type="entry name" value="C-type_lectin-like"/>
</dbReference>
<dbReference type="Proteomes" id="UP001434883">
    <property type="component" value="Unassembled WGS sequence"/>
</dbReference>
<dbReference type="Gene3D" id="2.10.10.10">
    <property type="entry name" value="Fibronectin, type II, collagen-binding"/>
    <property type="match status" value="1"/>
</dbReference>
<sequence>MLPQRTGLAAFMLLMLGTTLANDSPFVLINKATGFCLVKRSIRCTDVRWTTGNRLFVTSTKKCLGAQGKSVGSEVSQYDCNEKSDLQRWECKNGTLLALKDQPFYIEVKADESIALSKTVGPNNHLTITGTSSGACARTHREMYTIGGNSFGKVCMFPFMYKDRWYGDCTTFDSKEKRNWCATETKYEHERWGYCPTSSTEHWNRNIVTGAYYQVNMLSALTWVEADTSCKQQAASLVSIVDPVEKAFITGLTGTGRNKLWIGLVSNSEHGWHWTDGKPFRYLKWDAGHPLPHPGHNCALLDTAGQFSWQSSSCTKKLGYICYKGGTLPSPPQIEEGFCSNPWVPYNGHCFHLQRNAKSWPDAQRECRKEGGDLINIQNVEDQSFVISQLGYGMIRNVHIL</sequence>
<comment type="caution">
    <text evidence="12">The sequence shown here is derived from an EMBL/GenBank/DDBJ whole genome shotgun (WGS) entry which is preliminary data.</text>
</comment>
<keyword evidence="2" id="KW-0812">Transmembrane</keyword>
<comment type="subcellular location">
    <subcellularLocation>
        <location evidence="1">Membrane</location>
        <topology evidence="1">Single-pass membrane protein</topology>
    </subcellularLocation>
</comment>
<feature type="signal peptide" evidence="9">
    <location>
        <begin position="1"/>
        <end position="21"/>
    </location>
</feature>
<feature type="domain" description="C-type lectin" evidence="10">
    <location>
        <begin position="208"/>
        <end position="323"/>
    </location>
</feature>
<evidence type="ECO:0000313" key="13">
    <source>
        <dbReference type="Proteomes" id="UP001434883"/>
    </source>
</evidence>
<keyword evidence="9" id="KW-0732">Signal</keyword>
<keyword evidence="5" id="KW-0472">Membrane</keyword>